<dbReference type="Pfam" id="PF01157">
    <property type="entry name" value="Ribosomal_L21e"/>
    <property type="match status" value="1"/>
</dbReference>
<dbReference type="InterPro" id="IPR036300">
    <property type="entry name" value="MIR_dom_sf"/>
</dbReference>
<comment type="caution">
    <text evidence="4">The sequence shown here is derived from an EMBL/GenBank/DDBJ whole genome shotgun (WGS) entry which is preliminary data.</text>
</comment>
<keyword evidence="3" id="KW-0687">Ribonucleoprotein</keyword>
<dbReference type="SUPFAM" id="SSF50104">
    <property type="entry name" value="Translation proteins SH3-like domain"/>
    <property type="match status" value="1"/>
</dbReference>
<evidence type="ECO:0008006" key="6">
    <source>
        <dbReference type="Google" id="ProtNLM"/>
    </source>
</evidence>
<dbReference type="EMBL" id="JAAAUQ010000234">
    <property type="protein sequence ID" value="KAF9152586.1"/>
    <property type="molecule type" value="Genomic_DNA"/>
</dbReference>
<dbReference type="InterPro" id="IPR001147">
    <property type="entry name" value="Ribosomal_eL21"/>
</dbReference>
<dbReference type="PANTHER" id="PTHR20981">
    <property type="entry name" value="60S RIBOSOMAL PROTEIN L21"/>
    <property type="match status" value="1"/>
</dbReference>
<dbReference type="Proteomes" id="UP000748756">
    <property type="component" value="Unassembled WGS sequence"/>
</dbReference>
<name>A0A9P5VCJ4_9FUNG</name>
<dbReference type="AlphaFoldDB" id="A0A9P5VCJ4"/>
<dbReference type="OrthoDB" id="1539250at2759"/>
<dbReference type="GO" id="GO:0003735">
    <property type="term" value="F:structural constituent of ribosome"/>
    <property type="evidence" value="ECO:0007669"/>
    <property type="project" value="InterPro"/>
</dbReference>
<evidence type="ECO:0000256" key="2">
    <source>
        <dbReference type="ARBA" id="ARBA00022980"/>
    </source>
</evidence>
<protein>
    <recommendedName>
        <fullName evidence="6">60S ribosomal protein L21</fullName>
    </recommendedName>
</protein>
<dbReference type="FunFam" id="2.30.30.70:FF:000001">
    <property type="entry name" value="60S ribosomal protein L21"/>
    <property type="match status" value="1"/>
</dbReference>
<sequence length="336" mass="38454">MPHSYGIRARTRHMFARNFREHGMPIKLTTYLKTYKVGDIVDIKANGAIHKGMPHKFYHGRTGIIYNVTKSAVGIIINKKVGNRFLEKRVNIRIEHIKHSKCRDDFLRRVKENAAAKLQAKADGVKVNLKRQPVQPREARFVSIKHNIPTTLNPIPYDNRLECSGGCDSHDRLGGLRSHVNQTARSSDCSHNGRLGWMGPVGLITDEAVSTTNQPYYSTSVHSDYDLTLLTASFLHFLQFPYTEDQQELVWGNIVYESVIQLQSEFQPPMYVHSPFKHWPKDSRQIQIAAYEYPDLSNHWIVVRANLSNAEDAEGVEEKKAMGEIPDRLEYIHHGD</sequence>
<dbReference type="GO" id="GO:0006412">
    <property type="term" value="P:translation"/>
    <property type="evidence" value="ECO:0007669"/>
    <property type="project" value="InterPro"/>
</dbReference>
<dbReference type="GO" id="GO:0005840">
    <property type="term" value="C:ribosome"/>
    <property type="evidence" value="ECO:0007669"/>
    <property type="project" value="UniProtKB-KW"/>
</dbReference>
<dbReference type="FunFam" id="6.10.250.3260:FF:000001">
    <property type="entry name" value="60S ribosomal protein L21"/>
    <property type="match status" value="1"/>
</dbReference>
<dbReference type="InterPro" id="IPR018259">
    <property type="entry name" value="Ribosomal_eL21_CS"/>
</dbReference>
<reference evidence="4" key="1">
    <citation type="journal article" date="2020" name="Fungal Divers.">
        <title>Resolving the Mortierellaceae phylogeny through synthesis of multi-gene phylogenetics and phylogenomics.</title>
        <authorList>
            <person name="Vandepol N."/>
            <person name="Liber J."/>
            <person name="Desiro A."/>
            <person name="Na H."/>
            <person name="Kennedy M."/>
            <person name="Barry K."/>
            <person name="Grigoriev I.V."/>
            <person name="Miller A.N."/>
            <person name="O'Donnell K."/>
            <person name="Stajich J.E."/>
            <person name="Bonito G."/>
        </authorList>
    </citation>
    <scope>NUCLEOTIDE SEQUENCE</scope>
    <source>
        <strain evidence="4">NRRL 6426</strain>
    </source>
</reference>
<organism evidence="4 5">
    <name type="scientific">Linnemannia schmuckeri</name>
    <dbReference type="NCBI Taxonomy" id="64567"/>
    <lineage>
        <taxon>Eukaryota</taxon>
        <taxon>Fungi</taxon>
        <taxon>Fungi incertae sedis</taxon>
        <taxon>Mucoromycota</taxon>
        <taxon>Mortierellomycotina</taxon>
        <taxon>Mortierellomycetes</taxon>
        <taxon>Mortierellales</taxon>
        <taxon>Mortierellaceae</taxon>
        <taxon>Linnemannia</taxon>
    </lineage>
</organism>
<dbReference type="InterPro" id="IPR008991">
    <property type="entry name" value="Translation_prot_SH3-like_sf"/>
</dbReference>
<proteinExistence type="inferred from homology"/>
<evidence type="ECO:0000313" key="5">
    <source>
        <dbReference type="Proteomes" id="UP000748756"/>
    </source>
</evidence>
<dbReference type="InterPro" id="IPR036948">
    <property type="entry name" value="Ribosomal_eL21_sf"/>
</dbReference>
<accession>A0A9P5VCJ4</accession>
<comment type="similarity">
    <text evidence="1">Belongs to the eukaryotic ribosomal protein eL21 family.</text>
</comment>
<evidence type="ECO:0000256" key="3">
    <source>
        <dbReference type="ARBA" id="ARBA00023274"/>
    </source>
</evidence>
<dbReference type="PROSITE" id="PS01171">
    <property type="entry name" value="RIBOSOMAL_L21E"/>
    <property type="match status" value="1"/>
</dbReference>
<keyword evidence="5" id="KW-1185">Reference proteome</keyword>
<gene>
    <name evidence="4" type="ORF">BG015_005040</name>
</gene>
<dbReference type="SUPFAM" id="SSF82109">
    <property type="entry name" value="MIR domain"/>
    <property type="match status" value="1"/>
</dbReference>
<evidence type="ECO:0000313" key="4">
    <source>
        <dbReference type="EMBL" id="KAF9152586.1"/>
    </source>
</evidence>
<dbReference type="Gene3D" id="6.10.250.3260">
    <property type="match status" value="1"/>
</dbReference>
<evidence type="ECO:0000256" key="1">
    <source>
        <dbReference type="ARBA" id="ARBA00008427"/>
    </source>
</evidence>
<dbReference type="Gene3D" id="2.30.30.70">
    <property type="entry name" value="Ribosomal protein L21"/>
    <property type="match status" value="1"/>
</dbReference>
<dbReference type="GO" id="GO:1990904">
    <property type="term" value="C:ribonucleoprotein complex"/>
    <property type="evidence" value="ECO:0007669"/>
    <property type="project" value="UniProtKB-KW"/>
</dbReference>
<dbReference type="Gene3D" id="2.80.10.50">
    <property type="match status" value="1"/>
</dbReference>
<keyword evidence="2" id="KW-0689">Ribosomal protein</keyword>